<name>A0A0S4VPT4_RALSL</name>
<accession>A0A0S4VPT4</accession>
<protein>
    <submittedName>
        <fullName evidence="3">Uncharacterized protein</fullName>
    </submittedName>
</protein>
<evidence type="ECO:0000313" key="3">
    <source>
        <dbReference type="EMBL" id="CUV36400.1"/>
    </source>
</evidence>
<dbReference type="AlphaFoldDB" id="A0A0S4VPT4"/>
<evidence type="ECO:0000313" key="4">
    <source>
        <dbReference type="EMBL" id="CUV40400.1"/>
    </source>
</evidence>
<organism evidence="3">
    <name type="scientific">Ralstonia solanacearum</name>
    <name type="common">Pseudomonas solanacearum</name>
    <dbReference type="NCBI Taxonomy" id="305"/>
    <lineage>
        <taxon>Bacteria</taxon>
        <taxon>Pseudomonadati</taxon>
        <taxon>Pseudomonadota</taxon>
        <taxon>Betaproteobacteria</taxon>
        <taxon>Burkholderiales</taxon>
        <taxon>Burkholderiaceae</taxon>
        <taxon>Ralstonia</taxon>
        <taxon>Ralstonia solanacearum species complex</taxon>
    </lineage>
</organism>
<proteinExistence type="predicted"/>
<dbReference type="EMBL" id="LN899826">
    <property type="protein sequence ID" value="CUV40400.1"/>
    <property type="molecule type" value="Genomic_DNA"/>
</dbReference>
<dbReference type="Pfam" id="PF26125">
    <property type="entry name" value="AcrVA2-like"/>
    <property type="match status" value="1"/>
</dbReference>
<feature type="region of interest" description="Disordered" evidence="1">
    <location>
        <begin position="17"/>
        <end position="49"/>
    </location>
</feature>
<evidence type="ECO:0000313" key="2">
    <source>
        <dbReference type="EMBL" id="CUV25975.1"/>
    </source>
</evidence>
<sequence>MTGSYQAQIAAMLSEPASPRNAAQLEPNTNGSVVSPSDASTRPAQAPHAARTSLAGAIRSFREGTRLSVSGGPTRSTQSVFRIALLASFALGGRPVCCAGVVPGVTLWISSGNTIKSRDFEEFDWDADGVWRKVQPELARWLGMRPAPPVAQMNLGKDLHMEFAHDSRHLTSEGAMQIEVLHPPAFVSAYMKKRGAQPLVEGTPTQEEIRSRHAVTMRRLLIEALEKSNETKRPKYARLPPAIRHRATGAIAAWRTLREHVKATFDRDLGAVLKGEPGRGLIEEVPGFTTYVLPYGTNCMPAQGLADIASMSAVWQAFEVRDGVFYEPTPALHRLLDAADIADDVPIGMLALPTDTLCITPEPSNWNRPGGMEAIVLFREADSLSVVTLSRSPNEKHFEVMRWLNLSLEESGKTILQVIDEGFRQSQVENEASRQHWRSALDYAAKMLLYLAVRDAHVVDDRAYTDAPRNLGGLGKRKRAERLAQIELLYDRHIVGPAILDAMPASGLGEGETHREVRGHWRRPHFKMQPHGPNASLCKLVFIGPTIVRPDRLGL</sequence>
<dbReference type="InterPro" id="IPR058915">
    <property type="entry name" value="AcrVA2-like"/>
</dbReference>
<reference evidence="3" key="1">
    <citation type="submission" date="2015-10" db="EMBL/GenBank/DDBJ databases">
        <authorList>
            <person name="Gilbert D.G."/>
        </authorList>
    </citation>
    <scope>NUCLEOTIDE SEQUENCE</scope>
    <source>
        <strain evidence="3">Phyl III-seqv23</strain>
    </source>
</reference>
<feature type="compositionally biased region" description="Polar residues" evidence="1">
    <location>
        <begin position="26"/>
        <end position="43"/>
    </location>
</feature>
<gene>
    <name evidence="2" type="ORF">RUN1744_v1_1170005</name>
    <name evidence="3" type="ORF">TD1301_v1_2100016</name>
    <name evidence="4" type="ORF">TF3108_v1_450018</name>
</gene>
<dbReference type="EMBL" id="LN899825">
    <property type="protein sequence ID" value="CUV36400.1"/>
    <property type="molecule type" value="Genomic_DNA"/>
</dbReference>
<evidence type="ECO:0000256" key="1">
    <source>
        <dbReference type="SAM" id="MobiDB-lite"/>
    </source>
</evidence>
<dbReference type="EMBL" id="LN899823">
    <property type="protein sequence ID" value="CUV25975.1"/>
    <property type="molecule type" value="Genomic_DNA"/>
</dbReference>